<evidence type="ECO:0000256" key="5">
    <source>
        <dbReference type="ARBA" id="ARBA00023136"/>
    </source>
</evidence>
<evidence type="ECO:0000256" key="1">
    <source>
        <dbReference type="ARBA" id="ARBA00004162"/>
    </source>
</evidence>
<dbReference type="InParanoid" id="A0A540VAJ0"/>
<accession>A0A540VAJ0</accession>
<feature type="transmembrane region" description="Helical" evidence="6">
    <location>
        <begin position="61"/>
        <end position="85"/>
    </location>
</feature>
<keyword evidence="5 6" id="KW-0472">Membrane</keyword>
<evidence type="ECO:0000256" key="4">
    <source>
        <dbReference type="ARBA" id="ARBA00022989"/>
    </source>
</evidence>
<keyword evidence="2" id="KW-1003">Cell membrane</keyword>
<evidence type="ECO:0000256" key="3">
    <source>
        <dbReference type="ARBA" id="ARBA00022692"/>
    </source>
</evidence>
<dbReference type="InterPro" id="IPR052027">
    <property type="entry name" value="PspC"/>
</dbReference>
<sequence length="113" mass="12118">MGSGLRARLNSSLPGRGELKAGFRNLQARIPLKRSRKDRLFMGVCGGIGQSLGLDANLVRLLWAAFSIGSIGMGVLIYVGLGLLLPEEPLASRPYLEEAQDVPIVDGSARYHA</sequence>
<name>A0A540VAJ0_9CHLR</name>
<keyword evidence="3 6" id="KW-0812">Transmembrane</keyword>
<feature type="domain" description="Phage shock protein PspC N-terminal" evidence="7">
    <location>
        <begin position="32"/>
        <end position="88"/>
    </location>
</feature>
<protein>
    <submittedName>
        <fullName evidence="8">PspC domain-containing protein</fullName>
    </submittedName>
</protein>
<dbReference type="PANTHER" id="PTHR33885">
    <property type="entry name" value="PHAGE SHOCK PROTEIN C"/>
    <property type="match status" value="1"/>
</dbReference>
<gene>
    <name evidence="8" type="ORF">FKZ61_19765</name>
</gene>
<dbReference type="Pfam" id="PF04024">
    <property type="entry name" value="PspC"/>
    <property type="match status" value="1"/>
</dbReference>
<evidence type="ECO:0000259" key="7">
    <source>
        <dbReference type="Pfam" id="PF04024"/>
    </source>
</evidence>
<keyword evidence="9" id="KW-1185">Reference proteome</keyword>
<dbReference type="AlphaFoldDB" id="A0A540VAJ0"/>
<evidence type="ECO:0000256" key="6">
    <source>
        <dbReference type="SAM" id="Phobius"/>
    </source>
</evidence>
<evidence type="ECO:0000313" key="9">
    <source>
        <dbReference type="Proteomes" id="UP000317371"/>
    </source>
</evidence>
<dbReference type="EMBL" id="VIGC01000033">
    <property type="protein sequence ID" value="TQE93790.1"/>
    <property type="molecule type" value="Genomic_DNA"/>
</dbReference>
<organism evidence="8 9">
    <name type="scientific">Litorilinea aerophila</name>
    <dbReference type="NCBI Taxonomy" id="1204385"/>
    <lineage>
        <taxon>Bacteria</taxon>
        <taxon>Bacillati</taxon>
        <taxon>Chloroflexota</taxon>
        <taxon>Caldilineae</taxon>
        <taxon>Caldilineales</taxon>
        <taxon>Caldilineaceae</taxon>
        <taxon>Litorilinea</taxon>
    </lineage>
</organism>
<proteinExistence type="predicted"/>
<dbReference type="OrthoDB" id="166925at2"/>
<evidence type="ECO:0000256" key="2">
    <source>
        <dbReference type="ARBA" id="ARBA00022475"/>
    </source>
</evidence>
<keyword evidence="4 6" id="KW-1133">Transmembrane helix</keyword>
<reference evidence="8 9" key="1">
    <citation type="submission" date="2019-06" db="EMBL/GenBank/DDBJ databases">
        <title>Genome sequence of Litorilinea aerophila BAA-2444.</title>
        <authorList>
            <person name="Maclea K.S."/>
            <person name="Maurais E.G."/>
            <person name="Iannazzi L.C."/>
        </authorList>
    </citation>
    <scope>NUCLEOTIDE SEQUENCE [LARGE SCALE GENOMIC DNA]</scope>
    <source>
        <strain evidence="8 9">ATCC BAA-2444</strain>
    </source>
</reference>
<dbReference type="GO" id="GO:0005886">
    <property type="term" value="C:plasma membrane"/>
    <property type="evidence" value="ECO:0007669"/>
    <property type="project" value="UniProtKB-SubCell"/>
</dbReference>
<dbReference type="InterPro" id="IPR007168">
    <property type="entry name" value="Phageshock_PspC_N"/>
</dbReference>
<comment type="caution">
    <text evidence="8">The sequence shown here is derived from an EMBL/GenBank/DDBJ whole genome shotgun (WGS) entry which is preliminary data.</text>
</comment>
<evidence type="ECO:0000313" key="8">
    <source>
        <dbReference type="EMBL" id="TQE93790.1"/>
    </source>
</evidence>
<comment type="subcellular location">
    <subcellularLocation>
        <location evidence="1">Cell membrane</location>
        <topology evidence="1">Single-pass membrane protein</topology>
    </subcellularLocation>
</comment>
<dbReference type="PANTHER" id="PTHR33885:SF3">
    <property type="entry name" value="PHAGE SHOCK PROTEIN C"/>
    <property type="match status" value="1"/>
</dbReference>
<dbReference type="Proteomes" id="UP000317371">
    <property type="component" value="Unassembled WGS sequence"/>
</dbReference>